<feature type="transmembrane region" description="Helical" evidence="14">
    <location>
        <begin position="111"/>
        <end position="132"/>
    </location>
</feature>
<keyword evidence="14" id="KW-0256">Endoplasmic reticulum</keyword>
<evidence type="ECO:0000256" key="11">
    <source>
        <dbReference type="ARBA" id="ARBA00023160"/>
    </source>
</evidence>
<evidence type="ECO:0000256" key="3">
    <source>
        <dbReference type="ARBA" id="ARBA00007811"/>
    </source>
</evidence>
<evidence type="ECO:0000313" key="16">
    <source>
        <dbReference type="Proteomes" id="UP000078237"/>
    </source>
</evidence>
<dbReference type="GO" id="GO:0000324">
    <property type="term" value="C:fungal-type vacuole"/>
    <property type="evidence" value="ECO:0007669"/>
    <property type="project" value="EnsemblFungi"/>
</dbReference>
<reference evidence="15 16" key="1">
    <citation type="journal article" date="2016" name="Genome Announc.">
        <title>Genome Sequence of Madurella mycetomatis mm55, Isolated from a Human Mycetoma Case in Sudan.</title>
        <authorList>
            <person name="Smit S."/>
            <person name="Derks M.F."/>
            <person name="Bervoets S."/>
            <person name="Fahal A."/>
            <person name="van Leeuwen W."/>
            <person name="van Belkum A."/>
            <person name="van de Sande W.W."/>
        </authorList>
    </citation>
    <scope>NUCLEOTIDE SEQUENCE [LARGE SCALE GENOMIC DNA]</scope>
    <source>
        <strain evidence="16">mm55</strain>
    </source>
</reference>
<dbReference type="GO" id="GO:0030497">
    <property type="term" value="P:fatty acid elongation"/>
    <property type="evidence" value="ECO:0007669"/>
    <property type="project" value="EnsemblFungi"/>
</dbReference>
<keyword evidence="16" id="KW-1185">Reference proteome</keyword>
<dbReference type="PANTHER" id="PTHR11035:SF3">
    <property type="entry name" value="VERY-LONG-CHAIN (3R)-3-HYDROXYACYL-COA DEHYDRATASE"/>
    <property type="match status" value="1"/>
</dbReference>
<dbReference type="VEuPathDB" id="FungiDB:MMYC01_207620"/>
<evidence type="ECO:0000256" key="13">
    <source>
        <dbReference type="ARBA" id="ARBA00036671"/>
    </source>
</evidence>
<comment type="catalytic activity">
    <reaction evidence="13 14">
        <text>a very-long-chain (3R)-3-hydroxyacyl-CoA = a very-long-chain (2E)-enoyl-CoA + H2O</text>
        <dbReference type="Rhea" id="RHEA:45812"/>
        <dbReference type="ChEBI" id="CHEBI:15377"/>
        <dbReference type="ChEBI" id="CHEBI:83728"/>
        <dbReference type="ChEBI" id="CHEBI:85440"/>
        <dbReference type="EC" id="4.2.1.134"/>
    </reaction>
</comment>
<name>A0A175VXS0_9PEZI</name>
<dbReference type="InterPro" id="IPR007482">
    <property type="entry name" value="Tyr_Pase-like_PTPLA"/>
</dbReference>
<comment type="function">
    <text evidence="14">Catalyzes the third of the four reactions of the long-chain fatty acids elongation cycle. This endoplasmic reticulum-bound enzymatic process, allows the addition of two carbons to the chain of long- and very long-chain fatty acids/VLCFAs per cycle. This enzyme catalyzes the dehydration of the 3-hydroxyacyl-CoA intermediate into trans-2,3-enoyl-CoA, within each cycle of fatty acid elongation. Thereby, it participates to the production of VLCFAs of different chain lengths that are involved in multiple biological processes as precursors of membrane lipids and lipid mediators.</text>
</comment>
<evidence type="ECO:0000256" key="4">
    <source>
        <dbReference type="ARBA" id="ARBA00013122"/>
    </source>
</evidence>
<dbReference type="Pfam" id="PF04387">
    <property type="entry name" value="PTPLA"/>
    <property type="match status" value="1"/>
</dbReference>
<keyword evidence="8 14" id="KW-1133">Transmembrane helix</keyword>
<keyword evidence="10 14" id="KW-0472">Membrane</keyword>
<feature type="transmembrane region" description="Helical" evidence="14">
    <location>
        <begin position="144"/>
        <end position="167"/>
    </location>
</feature>
<keyword evidence="6 14" id="KW-0812">Transmembrane</keyword>
<evidence type="ECO:0000256" key="9">
    <source>
        <dbReference type="ARBA" id="ARBA00023098"/>
    </source>
</evidence>
<protein>
    <recommendedName>
        <fullName evidence="4 14">Very-long-chain (3R)-3-hydroxyacyl-CoA dehydratase</fullName>
        <ecNumber evidence="4 14">4.2.1.134</ecNumber>
    </recommendedName>
</protein>
<dbReference type="PANTHER" id="PTHR11035">
    <property type="entry name" value="VERY-LONG-CHAIN (3R)-3-HYDROXYACYL-COA DEHYDRATASE"/>
    <property type="match status" value="1"/>
</dbReference>
<evidence type="ECO:0000313" key="15">
    <source>
        <dbReference type="EMBL" id="KXX75544.1"/>
    </source>
</evidence>
<dbReference type="GO" id="GO:0007034">
    <property type="term" value="P:vacuolar transport"/>
    <property type="evidence" value="ECO:0007669"/>
    <property type="project" value="EnsemblFungi"/>
</dbReference>
<sequence>STRRKDDDSRILVVVRPNAYLILYNAASAVAWAAVLGRVAVVLGWKGAPFVPLVVDNFARITQTCAVMEILHSLTGVVPAPFFTTAMQVASRLFLMWAICYPFPQLNASTFYSSMLGAWSMTEVIRYSYFALKQVEGVPNWLHWLRYSAFLVLYPVGITSEVAMTLQALFGPASNVTPWYPYALIAVLLSYIPGSVILYSHMLKQRRKYLGLGNAAEKKRQ</sequence>
<keyword evidence="11 14" id="KW-0275">Fatty acid biosynthesis</keyword>
<dbReference type="Proteomes" id="UP000078237">
    <property type="component" value="Unassembled WGS sequence"/>
</dbReference>
<dbReference type="GO" id="GO:0102158">
    <property type="term" value="F:very-long-chain (3R)-3-hydroxyacyl-CoA dehydratase activity"/>
    <property type="evidence" value="ECO:0007669"/>
    <property type="project" value="UniProtKB-EC"/>
</dbReference>
<dbReference type="OrthoDB" id="46988at2759"/>
<evidence type="ECO:0000256" key="10">
    <source>
        <dbReference type="ARBA" id="ARBA00023136"/>
    </source>
</evidence>
<evidence type="ECO:0000256" key="12">
    <source>
        <dbReference type="ARBA" id="ARBA00023239"/>
    </source>
</evidence>
<organism evidence="15 16">
    <name type="scientific">Madurella mycetomatis</name>
    <dbReference type="NCBI Taxonomy" id="100816"/>
    <lineage>
        <taxon>Eukaryota</taxon>
        <taxon>Fungi</taxon>
        <taxon>Dikarya</taxon>
        <taxon>Ascomycota</taxon>
        <taxon>Pezizomycotina</taxon>
        <taxon>Sordariomycetes</taxon>
        <taxon>Sordariomycetidae</taxon>
        <taxon>Sordariales</taxon>
        <taxon>Sordariales incertae sedis</taxon>
        <taxon>Madurella</taxon>
    </lineage>
</organism>
<accession>A0A175VXS0</accession>
<comment type="caution">
    <text evidence="15">The sequence shown here is derived from an EMBL/GenBank/DDBJ whole genome shotgun (WGS) entry which is preliminary data.</text>
</comment>
<dbReference type="GO" id="GO:0030148">
    <property type="term" value="P:sphingolipid biosynthetic process"/>
    <property type="evidence" value="ECO:0007669"/>
    <property type="project" value="EnsemblFungi"/>
</dbReference>
<keyword evidence="12 14" id="KW-0456">Lyase</keyword>
<dbReference type="GO" id="GO:0005789">
    <property type="term" value="C:endoplasmic reticulum membrane"/>
    <property type="evidence" value="ECO:0007669"/>
    <property type="project" value="UniProtKB-SubCell"/>
</dbReference>
<evidence type="ECO:0000256" key="5">
    <source>
        <dbReference type="ARBA" id="ARBA00022516"/>
    </source>
</evidence>
<dbReference type="AlphaFoldDB" id="A0A175VXS0"/>
<keyword evidence="9 14" id="KW-0443">Lipid metabolism</keyword>
<dbReference type="UniPathway" id="UPA00094"/>
<gene>
    <name evidence="15" type="ORF">MMYC01_207620</name>
</gene>
<feature type="transmembrane region" description="Helical" evidence="14">
    <location>
        <begin position="179"/>
        <end position="199"/>
    </location>
</feature>
<dbReference type="EC" id="4.2.1.134" evidence="4 14"/>
<feature type="non-terminal residue" evidence="15">
    <location>
        <position position="1"/>
    </location>
</feature>
<evidence type="ECO:0000256" key="6">
    <source>
        <dbReference type="ARBA" id="ARBA00022692"/>
    </source>
</evidence>
<keyword evidence="7 14" id="KW-0276">Fatty acid metabolism</keyword>
<evidence type="ECO:0000256" key="8">
    <source>
        <dbReference type="ARBA" id="ARBA00022989"/>
    </source>
</evidence>
<dbReference type="GO" id="GO:0042761">
    <property type="term" value="P:very long-chain fatty acid biosynthetic process"/>
    <property type="evidence" value="ECO:0007669"/>
    <property type="project" value="TreeGrafter"/>
</dbReference>
<dbReference type="EMBL" id="LCTW02000263">
    <property type="protein sequence ID" value="KXX75544.1"/>
    <property type="molecule type" value="Genomic_DNA"/>
</dbReference>
<evidence type="ECO:0000256" key="7">
    <source>
        <dbReference type="ARBA" id="ARBA00022832"/>
    </source>
</evidence>
<comment type="pathway">
    <text evidence="2 14">Lipid metabolism; fatty acid biosynthesis.</text>
</comment>
<dbReference type="STRING" id="100816.A0A175VXS0"/>
<evidence type="ECO:0000256" key="2">
    <source>
        <dbReference type="ARBA" id="ARBA00005194"/>
    </source>
</evidence>
<comment type="similarity">
    <text evidence="3 14">Belongs to the very long-chain fatty acids dehydratase HACD family.</text>
</comment>
<keyword evidence="5 14" id="KW-0444">Lipid biosynthesis</keyword>
<feature type="transmembrane region" description="Helical" evidence="14">
    <location>
        <begin position="21"/>
        <end position="45"/>
    </location>
</feature>
<comment type="caution">
    <text evidence="14">Lacks conserved residue(s) required for the propagation of feature annotation.</text>
</comment>
<comment type="subcellular location">
    <subcellularLocation>
        <location evidence="14">Endoplasmic reticulum membrane</location>
        <topology evidence="14">Multi-pass membrane protein</topology>
    </subcellularLocation>
    <subcellularLocation>
        <location evidence="1">Membrane</location>
        <topology evidence="1">Multi-pass membrane protein</topology>
    </subcellularLocation>
</comment>
<proteinExistence type="inferred from homology"/>
<evidence type="ECO:0000256" key="14">
    <source>
        <dbReference type="RuleBase" id="RU363109"/>
    </source>
</evidence>
<evidence type="ECO:0000256" key="1">
    <source>
        <dbReference type="ARBA" id="ARBA00004141"/>
    </source>
</evidence>